<dbReference type="STRING" id="282197.SAMN04488517_101591"/>
<dbReference type="Gene3D" id="1.25.40.10">
    <property type="entry name" value="Tetratricopeptide repeat domain"/>
    <property type="match status" value="1"/>
</dbReference>
<evidence type="ECO:0000313" key="2">
    <source>
        <dbReference type="Proteomes" id="UP000048908"/>
    </source>
</evidence>
<name>A0A0M6XND1_9RHOB</name>
<dbReference type="RefSeq" id="WP_055682094.1">
    <property type="nucleotide sequence ID" value="NZ_CXPG01000014.1"/>
</dbReference>
<evidence type="ECO:0000313" key="1">
    <source>
        <dbReference type="EMBL" id="CTQ32656.1"/>
    </source>
</evidence>
<dbReference type="SUPFAM" id="SSF48452">
    <property type="entry name" value="TPR-like"/>
    <property type="match status" value="1"/>
</dbReference>
<accession>A0A0M6XND1</accession>
<gene>
    <name evidence="1" type="ORF">JAN5088_01428</name>
</gene>
<evidence type="ECO:0008006" key="3">
    <source>
        <dbReference type="Google" id="ProtNLM"/>
    </source>
</evidence>
<proteinExistence type="predicted"/>
<dbReference type="EMBL" id="CXPG01000014">
    <property type="protein sequence ID" value="CTQ32656.1"/>
    <property type="molecule type" value="Genomic_DNA"/>
</dbReference>
<dbReference type="Proteomes" id="UP000048908">
    <property type="component" value="Unassembled WGS sequence"/>
</dbReference>
<protein>
    <recommendedName>
        <fullName evidence="3">DUF924 domain-containing protein</fullName>
    </recommendedName>
</protein>
<dbReference type="OrthoDB" id="7593450at2"/>
<dbReference type="InterPro" id="IPR010323">
    <property type="entry name" value="DUF924"/>
</dbReference>
<sequence>MTRRSDDPAWRTVLEFWFPEGRSLRIDADAHREHWFWRMRGGAHDAITKRFSGVTADAAAGDLDAWVSDPDGRLALVILLDQFSRSVWQGSARAFAQDPAALGIAMEGLTNGHYAALPTPWFKVVLGLPLGHCEGPDHLDRVDLLIALREEIAADAPEHLQPIYRSLVRQARDVRQVIAAFGRHPHRNRILGRPSTPEEAAYLEEGDFPHRRAFEN</sequence>
<reference evidence="1 2" key="1">
    <citation type="submission" date="2015-07" db="EMBL/GenBank/DDBJ databases">
        <authorList>
            <person name="Noorani M."/>
        </authorList>
    </citation>
    <scope>NUCLEOTIDE SEQUENCE [LARGE SCALE GENOMIC DNA]</scope>
    <source>
        <strain evidence="1 2">CECT 5088</strain>
    </source>
</reference>
<keyword evidence="2" id="KW-1185">Reference proteome</keyword>
<organism evidence="1 2">
    <name type="scientific">Jannaschia rubra</name>
    <dbReference type="NCBI Taxonomy" id="282197"/>
    <lineage>
        <taxon>Bacteria</taxon>
        <taxon>Pseudomonadati</taxon>
        <taxon>Pseudomonadota</taxon>
        <taxon>Alphaproteobacteria</taxon>
        <taxon>Rhodobacterales</taxon>
        <taxon>Roseobacteraceae</taxon>
        <taxon>Jannaschia</taxon>
    </lineage>
</organism>
<dbReference type="InterPro" id="IPR011990">
    <property type="entry name" value="TPR-like_helical_dom_sf"/>
</dbReference>
<dbReference type="Pfam" id="PF06041">
    <property type="entry name" value="DUF924"/>
    <property type="match status" value="1"/>
</dbReference>
<dbReference type="Gene3D" id="1.20.58.320">
    <property type="entry name" value="TPR-like"/>
    <property type="match status" value="1"/>
</dbReference>
<dbReference type="AlphaFoldDB" id="A0A0M6XND1"/>